<dbReference type="InterPro" id="IPR006680">
    <property type="entry name" value="Amidohydro-rel"/>
</dbReference>
<comment type="caution">
    <text evidence="6">The sequence shown here is derived from an EMBL/GenBank/DDBJ whole genome shotgun (WGS) entry which is preliminary data.</text>
</comment>
<name>A0A9D7SHL4_9BACT</name>
<dbReference type="GO" id="GO:0016810">
    <property type="term" value="F:hydrolase activity, acting on carbon-nitrogen (but not peptide) bonds"/>
    <property type="evidence" value="ECO:0007669"/>
    <property type="project" value="InterPro"/>
</dbReference>
<dbReference type="Pfam" id="PF01979">
    <property type="entry name" value="Amidohydro_1"/>
    <property type="match status" value="1"/>
</dbReference>
<feature type="binding site" evidence="3">
    <location>
        <position position="292"/>
    </location>
    <ligand>
        <name>substrate</name>
    </ligand>
</feature>
<dbReference type="GO" id="GO:0006508">
    <property type="term" value="P:proteolysis"/>
    <property type="evidence" value="ECO:0007669"/>
    <property type="project" value="UniProtKB-KW"/>
</dbReference>
<proteinExistence type="inferred from homology"/>
<evidence type="ECO:0000256" key="3">
    <source>
        <dbReference type="PIRSR" id="PIRSR001238-2"/>
    </source>
</evidence>
<dbReference type="Gene3D" id="3.20.20.140">
    <property type="entry name" value="Metal-dependent hydrolases"/>
    <property type="match status" value="1"/>
</dbReference>
<dbReference type="GO" id="GO:0008237">
    <property type="term" value="F:metallopeptidase activity"/>
    <property type="evidence" value="ECO:0007669"/>
    <property type="project" value="UniProtKB-KW"/>
</dbReference>
<dbReference type="SUPFAM" id="SSF51338">
    <property type="entry name" value="Composite domain of metallo-dependent hydrolases"/>
    <property type="match status" value="1"/>
</dbReference>
<dbReference type="GO" id="GO:0046872">
    <property type="term" value="F:metal ion binding"/>
    <property type="evidence" value="ECO:0007669"/>
    <property type="project" value="UniProtKB-KW"/>
</dbReference>
<dbReference type="PANTHER" id="PTHR11647:SF1">
    <property type="entry name" value="COLLAPSIN RESPONSE MEDIATOR PROTEIN"/>
    <property type="match status" value="1"/>
</dbReference>
<feature type="binding site" evidence="4">
    <location>
        <position position="66"/>
    </location>
    <ligand>
        <name>Zn(2+)</name>
        <dbReference type="ChEBI" id="CHEBI:29105"/>
        <label>1</label>
        <note>catalytic</note>
    </ligand>
</feature>
<dbReference type="AlphaFoldDB" id="A0A9D7SHL4"/>
<sequence length="403" mass="42227">MTHPAFLLIKQADVHAPEALGVQDLLVAGGRIAHIGPLPSLGLPGLEIIDGRGLLALPGFIDGHVHILGAGGEGGFATRTPELMLSEVILAGVTTLVGCLGTDGITRSLVGLLAKARGLEEEGITTWIYTGSYAVPAVNITGCVESDLLIIDKILGVGEVAISDHRSSQPTHEQLCQLVAETRRGGMLSGKAGLVHFHMGDGPGGLAPLRRLLEETEIPMTQLLPTHINRNPDLLAEGGAYARSGGLVDLTTSAPPAASGTRQVPASRALKALLEGGVPAEQVTMTSDGQGSLPEYDGGGAYTGMGVGRMRSLFDAFREVVQVEGIELSRALLPFTANPARILKLRGKGELRPGHDADLVLVDRDSLELHTVIAKGRVLMLNGELRARGTFERVPGTSVRELV</sequence>
<dbReference type="GO" id="GO:0005737">
    <property type="term" value="C:cytoplasm"/>
    <property type="evidence" value="ECO:0007669"/>
    <property type="project" value="UniProtKB-SubCell"/>
</dbReference>
<dbReference type="InterPro" id="IPR050378">
    <property type="entry name" value="Metallo-dep_Hydrolases_sf"/>
</dbReference>
<dbReference type="InterPro" id="IPR011059">
    <property type="entry name" value="Metal-dep_hydrolase_composite"/>
</dbReference>
<dbReference type="Gene3D" id="2.30.40.10">
    <property type="entry name" value="Urease, subunit C, domain 1"/>
    <property type="match status" value="1"/>
</dbReference>
<reference evidence="6" key="1">
    <citation type="submission" date="2020-10" db="EMBL/GenBank/DDBJ databases">
        <title>Connecting structure to function with the recovery of over 1000 high-quality activated sludge metagenome-assembled genomes encoding full-length rRNA genes using long-read sequencing.</title>
        <authorList>
            <person name="Singleton C.M."/>
            <person name="Petriglieri F."/>
            <person name="Kristensen J.M."/>
            <person name="Kirkegaard R.H."/>
            <person name="Michaelsen T.Y."/>
            <person name="Andersen M.H."/>
            <person name="Karst S.M."/>
            <person name="Dueholm M.S."/>
            <person name="Nielsen P.H."/>
            <person name="Albertsen M."/>
        </authorList>
    </citation>
    <scope>NUCLEOTIDE SEQUENCE</scope>
    <source>
        <strain evidence="6">Skiv_18-Q3-R9-52_MAXAC.067</strain>
    </source>
</reference>
<dbReference type="EC" id="3.4.19.-" evidence="1"/>
<dbReference type="PIRSF" id="PIRSF001238">
    <property type="entry name" value="IadA"/>
    <property type="match status" value="1"/>
</dbReference>
<dbReference type="NCBIfam" id="TIGR01975">
    <property type="entry name" value="isoAsp_dipep"/>
    <property type="match status" value="1"/>
</dbReference>
<keyword evidence="1" id="KW-0482">Metalloprotease</keyword>
<dbReference type="Proteomes" id="UP000886657">
    <property type="component" value="Unassembled WGS sequence"/>
</dbReference>
<feature type="binding site" evidence="3">
    <location>
        <begin position="71"/>
        <end position="73"/>
    </location>
    <ligand>
        <name>substrate</name>
    </ligand>
</feature>
<gene>
    <name evidence="6" type="ORF">IPP58_11225</name>
</gene>
<evidence type="ECO:0000259" key="5">
    <source>
        <dbReference type="Pfam" id="PF01979"/>
    </source>
</evidence>
<feature type="binding site" evidence="3">
    <location>
        <position position="133"/>
    </location>
    <ligand>
        <name>substrate</name>
    </ligand>
</feature>
<feature type="binding site" evidence="4">
    <location>
        <position position="227"/>
    </location>
    <ligand>
        <name>Zn(2+)</name>
        <dbReference type="ChEBI" id="CHEBI:29105"/>
        <label>2</label>
        <note>catalytic</note>
    </ligand>
</feature>
<dbReference type="EMBL" id="JADKIO010000008">
    <property type="protein sequence ID" value="MBK9797048.1"/>
    <property type="molecule type" value="Genomic_DNA"/>
</dbReference>
<feature type="binding site" evidence="3">
    <location>
        <position position="230"/>
    </location>
    <ligand>
        <name>substrate</name>
    </ligand>
</feature>
<keyword evidence="1 4" id="KW-0479">Metal-binding</keyword>
<keyword evidence="1" id="KW-0645">Protease</keyword>
<dbReference type="GO" id="GO:0008798">
    <property type="term" value="F:beta-aspartyl-peptidase activity"/>
    <property type="evidence" value="ECO:0007669"/>
    <property type="project" value="InterPro"/>
</dbReference>
<dbReference type="PANTHER" id="PTHR11647">
    <property type="entry name" value="HYDRANTOINASE/DIHYDROPYRIMIDINASE FAMILY MEMBER"/>
    <property type="match status" value="1"/>
</dbReference>
<feature type="binding site" evidence="4">
    <location>
        <position position="288"/>
    </location>
    <ligand>
        <name>Zn(2+)</name>
        <dbReference type="ChEBI" id="CHEBI:29105"/>
        <label>1</label>
        <note>catalytic</note>
    </ligand>
</feature>
<evidence type="ECO:0000313" key="6">
    <source>
        <dbReference type="EMBL" id="MBK9797048.1"/>
    </source>
</evidence>
<keyword evidence="1 6" id="KW-0378">Hydrolase</keyword>
<evidence type="ECO:0000256" key="1">
    <source>
        <dbReference type="PIRNR" id="PIRNR001238"/>
    </source>
</evidence>
<dbReference type="SUPFAM" id="SSF51556">
    <property type="entry name" value="Metallo-dependent hydrolases"/>
    <property type="match status" value="1"/>
</dbReference>
<comment type="similarity">
    <text evidence="1">Belongs to the peptidase M38 family.</text>
</comment>
<comment type="function">
    <text evidence="1">Catalyzes the hydrolytic cleavage of a subset of L-isoaspartyl (L-beta-aspartyl) dipeptides. Used to degrade proteins damaged by L-isoaspartyl residues formation.</text>
</comment>
<evidence type="ECO:0000256" key="4">
    <source>
        <dbReference type="PIRSR" id="PIRSR001238-3"/>
    </source>
</evidence>
<evidence type="ECO:0000256" key="2">
    <source>
        <dbReference type="PIRSR" id="PIRSR001238-1"/>
    </source>
</evidence>
<feature type="binding site" evidence="3">
    <location>
        <position position="102"/>
    </location>
    <ligand>
        <name>substrate</name>
    </ligand>
</feature>
<protein>
    <recommendedName>
        <fullName evidence="1">Isoaspartyl dipeptidase</fullName>
        <ecNumber evidence="1">3.4.19.-</ecNumber>
    </recommendedName>
</protein>
<feature type="active site" description="Proton acceptor" evidence="2">
    <location>
        <position position="288"/>
    </location>
</feature>
<dbReference type="InterPro" id="IPR032466">
    <property type="entry name" value="Metal_Hydrolase"/>
</dbReference>
<organism evidence="6 7">
    <name type="scientific">Candidatus Geothrix skivensis</name>
    <dbReference type="NCBI Taxonomy" id="2954439"/>
    <lineage>
        <taxon>Bacteria</taxon>
        <taxon>Pseudomonadati</taxon>
        <taxon>Acidobacteriota</taxon>
        <taxon>Holophagae</taxon>
        <taxon>Holophagales</taxon>
        <taxon>Holophagaceae</taxon>
        <taxon>Geothrix</taxon>
    </lineage>
</organism>
<comment type="PTM">
    <text evidence="1">Carboxylation allows a single lysine to coordinate two zinc ions.</text>
</comment>
<evidence type="ECO:0000313" key="7">
    <source>
        <dbReference type="Proteomes" id="UP000886657"/>
    </source>
</evidence>
<dbReference type="InterPro" id="IPR010229">
    <property type="entry name" value="Pept_M38_dipep"/>
</dbReference>
<feature type="binding site" evidence="4">
    <location>
        <position position="198"/>
    </location>
    <ligand>
        <name>Zn(2+)</name>
        <dbReference type="ChEBI" id="CHEBI:29105"/>
        <label>2</label>
        <note>catalytic</note>
    </ligand>
</feature>
<accession>A0A9D7SHL4</accession>
<keyword evidence="1 4" id="KW-0862">Zinc</keyword>
<comment type="subcellular location">
    <subcellularLocation>
        <location evidence="1">Cytoplasm</location>
    </subcellularLocation>
</comment>
<feature type="domain" description="Amidohydrolase-related" evidence="5">
    <location>
        <begin position="56"/>
        <end position="378"/>
    </location>
</feature>
<comment type="cofactor">
    <cofactor evidence="1 4">
        <name>Zn(2+)</name>
        <dbReference type="ChEBI" id="CHEBI:29105"/>
    </cofactor>
    <text evidence="1 4">Binds 2 Zn(2+) ions per subunit.</text>
</comment>
<feature type="binding site" evidence="4">
    <location>
        <position position="64"/>
    </location>
    <ligand>
        <name>Zn(2+)</name>
        <dbReference type="ChEBI" id="CHEBI:29105"/>
        <label>1</label>
        <note>catalytic</note>
    </ligand>
</feature>
<feature type="binding site" evidence="3">
    <location>
        <position position="166"/>
    </location>
    <ligand>
        <name>substrate</name>
    </ligand>
</feature>